<dbReference type="RefSeq" id="WP_219160995.1">
    <property type="nucleotide sequence ID" value="NZ_JAHWGL010000111.1"/>
</dbReference>
<dbReference type="Pfam" id="PF18962">
    <property type="entry name" value="Por_Secre_tail"/>
    <property type="match status" value="1"/>
</dbReference>
<comment type="caution">
    <text evidence="5">The sequence shown here is derived from an EMBL/GenBank/DDBJ whole genome shotgun (WGS) entry which is preliminary data.</text>
</comment>
<dbReference type="Proteomes" id="UP000826188">
    <property type="component" value="Unassembled WGS sequence"/>
</dbReference>
<dbReference type="InterPro" id="IPR026444">
    <property type="entry name" value="Secre_tail"/>
</dbReference>
<reference evidence="5 6" key="1">
    <citation type="submission" date="2021-07" db="EMBL/GenBank/DDBJ databases">
        <title>Hymenobacter profundi sp. nov., isolated from deep-sea water.</title>
        <authorList>
            <person name="Kim M.K."/>
        </authorList>
    </citation>
    <scope>NUCLEOTIDE SEQUENCE [LARGE SCALE GENOMIC DNA]</scope>
    <source>
        <strain evidence="5 6">M2</strain>
    </source>
</reference>
<accession>A0ABS6X6N6</accession>
<keyword evidence="6" id="KW-1185">Reference proteome</keyword>
<sequence length="1388" mass="139250">MKKTLHRIFCRRLHIISWLVGSAALLLTSQKEAQAQNTFPRIESFKNGTATGFQLYGDAVLTGTGATGSDPTGNGYLRLTTATTYKAGTAIDQSSFPAPQGFSISFEFFSYGGNGADGFSVYLIDGATQTFRIGADGGSLGYAQRGTVAGVSNGYIGIGIDEFGNYSNGSESRVGGIGQTPDAVTIRGSGNGATTSDYPYIASSGTLPFSLDVATARAQDGSANYRRAFIDFIPYTNNSGSAAYRVTIRIQNGNSVVTALSNIEVPPPPPTLRIGFSGSTGGSYNVHEIRNLAIVRPTVATDDYFGTRYDQPVSYDVTSNDQAPGSSLNKGSVDLDPTTAAIDRTLTVPNKGTFTVDANGIVTFTPVSTFAGTVTIPYTIRDILNTLSNEANITVAVSGADIATSVSGPASANPGSKITYTVNATNLGALDAPNVTPKLTLAPNLPAGSLTLPANATYDASSGVVTFPTTSTLAAGADPISYSISLVVPTSGATSITATATATSSIPDPVAANNTAPVITNISGVANIATVCATPGKDGFGTLSNTDSPNTYYPGISVTANTVTVGIARTGIGTASTPIAVGDLVLVMQMQGATMVTANNNTYGTVTNDGTYSAGKYEYAIVQSVAAGTGSNQVLTLTKNLINTNTYATTAPSGTASKKAFQVIRVPQYSSLSLSGTVSGPDWNGETGGVLAIDVAGKTTYAANATLSMSGKGFRGGGSIAATTATTRDYISSSTAGNGSKGEGTAGTPTQVFDGTSVNTVAGSDYVGGSHAAGAPGNAGGGATDFATNNSGNAGGGGGGNVSAGGLGGYGYSSGSTGIQAQGGRVASTSTTRLLMGGGGGAGSLDGVTNARSSGGVGGGIIILRSGPIAPTSGTSLLSVQANGSNAPTAGNAVNTTSNLQGAGGGGAGGTAIVMAFLPDGTPASLANVAINANGGNGGNAGYTGSNRSTRGYGPGGGGSGGVVYTNTTAAISTSAGVAGQTLINTNGNNTALSTYGAGPGDAGTSTTNTATTATATIGGAGSCLPVLTASLSTSTPNVTRANSTTVNPATYRLTVSNTGGVATEISAATTLAANLFKYDNTIAPTVTLTLADGSTSTVTGYTGPTSNTGTPTFSNLTIPAGASLSIQFRATIASAAVNGTVYNASSTISYTNPMRDGTTATATVAPKGNYAGGTNTSLGAAGGSNYDGTVAANTAENVTIVQPLPVELVRFEATTAHLDAKLSWTTASEKNNAYFEVQRSLTGTHFETVSKITGQGSTQQKTNYTYTDAGAGRLLDTKTIYYRLRQVDYDGQESFSLVRTVAFEQLTKLDAALYPNPASQTATLDLTGLPTGTYQVRVLDLVGHVISQQTLSGGQLHTLQVQQLPQGSYLIMVNGGTVHLNLKLVHN</sequence>
<evidence type="ECO:0000313" key="5">
    <source>
        <dbReference type="EMBL" id="MBW3130634.1"/>
    </source>
</evidence>
<proteinExistence type="predicted"/>
<evidence type="ECO:0000259" key="3">
    <source>
        <dbReference type="Pfam" id="PF01345"/>
    </source>
</evidence>
<protein>
    <submittedName>
        <fullName evidence="5">T9SS type A sorting domain-containing protein</fullName>
    </submittedName>
</protein>
<evidence type="ECO:0000259" key="4">
    <source>
        <dbReference type="Pfam" id="PF18962"/>
    </source>
</evidence>
<feature type="domain" description="Secretion system C-terminal sorting" evidence="4">
    <location>
        <begin position="1314"/>
        <end position="1378"/>
    </location>
</feature>
<dbReference type="InterPro" id="IPR001434">
    <property type="entry name" value="OmcB-like_DUF11"/>
</dbReference>
<feature type="domain" description="DUF11" evidence="3">
    <location>
        <begin position="408"/>
        <end position="517"/>
    </location>
</feature>
<feature type="region of interest" description="Disordered" evidence="1">
    <location>
        <begin position="733"/>
        <end position="753"/>
    </location>
</feature>
<keyword evidence="2" id="KW-0732">Signal</keyword>
<feature type="chain" id="PRO_5046977198" evidence="2">
    <location>
        <begin position="36"/>
        <end position="1388"/>
    </location>
</feature>
<name>A0ABS6X6N6_9BACT</name>
<dbReference type="Pfam" id="PF17963">
    <property type="entry name" value="Big_9"/>
    <property type="match status" value="1"/>
</dbReference>
<evidence type="ECO:0000313" key="6">
    <source>
        <dbReference type="Proteomes" id="UP000826188"/>
    </source>
</evidence>
<evidence type="ECO:0000256" key="2">
    <source>
        <dbReference type="SAM" id="SignalP"/>
    </source>
</evidence>
<dbReference type="EMBL" id="JAHWGL010000111">
    <property type="protein sequence ID" value="MBW3130634.1"/>
    <property type="molecule type" value="Genomic_DNA"/>
</dbReference>
<dbReference type="Pfam" id="PF01345">
    <property type="entry name" value="DUF11"/>
    <property type="match status" value="1"/>
</dbReference>
<evidence type="ECO:0000256" key="1">
    <source>
        <dbReference type="SAM" id="MobiDB-lite"/>
    </source>
</evidence>
<feature type="signal peptide" evidence="2">
    <location>
        <begin position="1"/>
        <end position="35"/>
    </location>
</feature>
<gene>
    <name evidence="5" type="ORF">KYK14_18870</name>
</gene>
<dbReference type="NCBIfam" id="TIGR04183">
    <property type="entry name" value="Por_Secre_tail"/>
    <property type="match status" value="1"/>
</dbReference>
<organism evidence="5 6">
    <name type="scientific">Hymenobacter profundi</name>
    <dbReference type="NCBI Taxonomy" id="1982110"/>
    <lineage>
        <taxon>Bacteria</taxon>
        <taxon>Pseudomonadati</taxon>
        <taxon>Bacteroidota</taxon>
        <taxon>Cytophagia</taxon>
        <taxon>Cytophagales</taxon>
        <taxon>Hymenobacteraceae</taxon>
        <taxon>Hymenobacter</taxon>
    </lineage>
</organism>